<gene>
    <name evidence="1" type="ORF">S01H4_40031</name>
</gene>
<protein>
    <submittedName>
        <fullName evidence="1">Uncharacterized protein</fullName>
    </submittedName>
</protein>
<reference evidence="1" key="1">
    <citation type="journal article" date="2014" name="Front. Microbiol.">
        <title>High frequency of phylogenetically diverse reductive dehalogenase-homologous genes in deep subseafloor sedimentary metagenomes.</title>
        <authorList>
            <person name="Kawai M."/>
            <person name="Futagami T."/>
            <person name="Toyoda A."/>
            <person name="Takaki Y."/>
            <person name="Nishi S."/>
            <person name="Hori S."/>
            <person name="Arai W."/>
            <person name="Tsubouchi T."/>
            <person name="Morono Y."/>
            <person name="Uchiyama I."/>
            <person name="Ito T."/>
            <person name="Fujiyama A."/>
            <person name="Inagaki F."/>
            <person name="Takami H."/>
        </authorList>
    </citation>
    <scope>NUCLEOTIDE SEQUENCE</scope>
    <source>
        <strain evidence="1">Expedition CK06-06</strain>
    </source>
</reference>
<proteinExistence type="predicted"/>
<feature type="non-terminal residue" evidence="1">
    <location>
        <position position="37"/>
    </location>
</feature>
<organism evidence="1">
    <name type="scientific">marine sediment metagenome</name>
    <dbReference type="NCBI Taxonomy" id="412755"/>
    <lineage>
        <taxon>unclassified sequences</taxon>
        <taxon>metagenomes</taxon>
        <taxon>ecological metagenomes</taxon>
    </lineage>
</organism>
<dbReference type="AlphaFoldDB" id="X1DFD1"/>
<sequence>MLNSALDLAKEYKIDVSEFTTKKDDTPKQSVLDQVLA</sequence>
<evidence type="ECO:0000313" key="1">
    <source>
        <dbReference type="EMBL" id="GAH03774.1"/>
    </source>
</evidence>
<comment type="caution">
    <text evidence="1">The sequence shown here is derived from an EMBL/GenBank/DDBJ whole genome shotgun (WGS) entry which is preliminary data.</text>
</comment>
<accession>X1DFD1</accession>
<dbReference type="EMBL" id="BART01021758">
    <property type="protein sequence ID" value="GAH03774.1"/>
    <property type="molecule type" value="Genomic_DNA"/>
</dbReference>
<name>X1DFD1_9ZZZZ</name>